<dbReference type="GO" id="GO:0050567">
    <property type="term" value="F:glutaminyl-tRNA synthase (glutamine-hydrolyzing) activity"/>
    <property type="evidence" value="ECO:0007669"/>
    <property type="project" value="UniProtKB-UniRule"/>
</dbReference>
<dbReference type="EC" id="6.3.5.-" evidence="6"/>
<comment type="similarity">
    <text evidence="1 6">Belongs to the GatC family.</text>
</comment>
<comment type="catalytic activity">
    <reaction evidence="5 6">
        <text>L-glutamyl-tRNA(Gln) + L-glutamine + ATP + H2O = L-glutaminyl-tRNA(Gln) + L-glutamate + ADP + phosphate + H(+)</text>
        <dbReference type="Rhea" id="RHEA:17521"/>
        <dbReference type="Rhea" id="RHEA-COMP:9681"/>
        <dbReference type="Rhea" id="RHEA-COMP:9684"/>
        <dbReference type="ChEBI" id="CHEBI:15377"/>
        <dbReference type="ChEBI" id="CHEBI:15378"/>
        <dbReference type="ChEBI" id="CHEBI:29985"/>
        <dbReference type="ChEBI" id="CHEBI:30616"/>
        <dbReference type="ChEBI" id="CHEBI:43474"/>
        <dbReference type="ChEBI" id="CHEBI:58359"/>
        <dbReference type="ChEBI" id="CHEBI:78520"/>
        <dbReference type="ChEBI" id="CHEBI:78521"/>
        <dbReference type="ChEBI" id="CHEBI:456216"/>
    </reaction>
</comment>
<dbReference type="InterPro" id="IPR036113">
    <property type="entry name" value="Asp/Glu-ADT_sf_sub_c"/>
</dbReference>
<evidence type="ECO:0000256" key="6">
    <source>
        <dbReference type="HAMAP-Rule" id="MF_00122"/>
    </source>
</evidence>
<evidence type="ECO:0000256" key="5">
    <source>
        <dbReference type="ARBA" id="ARBA00047913"/>
    </source>
</evidence>
<dbReference type="HAMAP" id="MF_00122">
    <property type="entry name" value="GatC"/>
    <property type="match status" value="1"/>
</dbReference>
<keyword evidence="7" id="KW-0808">Transferase</keyword>
<dbReference type="RefSeq" id="WP_060800269.1">
    <property type="nucleotide sequence ID" value="NZ_JADNMH010000002.1"/>
</dbReference>
<protein>
    <recommendedName>
        <fullName evidence="6">Aspartyl/glutamyl-tRNA(Asn/Gln) amidotransferase subunit C</fullName>
        <shortName evidence="6">Asp/Glu-ADT subunit C</shortName>
        <ecNumber evidence="6">6.3.5.-</ecNumber>
    </recommendedName>
</protein>
<dbReference type="Pfam" id="PF02686">
    <property type="entry name" value="GatC"/>
    <property type="match status" value="1"/>
</dbReference>
<dbReference type="InterPro" id="IPR003837">
    <property type="entry name" value="GatC"/>
</dbReference>
<proteinExistence type="inferred from homology"/>
<dbReference type="GO" id="GO:0070681">
    <property type="term" value="P:glutaminyl-tRNAGln biosynthesis via transamidation"/>
    <property type="evidence" value="ECO:0007669"/>
    <property type="project" value="TreeGrafter"/>
</dbReference>
<evidence type="ECO:0000313" key="8">
    <source>
        <dbReference type="Proteomes" id="UP000070174"/>
    </source>
</evidence>
<keyword evidence="6" id="KW-0547">Nucleotide-binding</keyword>
<dbReference type="AlphaFoldDB" id="A0A133PLZ3"/>
<dbReference type="GO" id="GO:0050566">
    <property type="term" value="F:asparaginyl-tRNA synthase (glutamine-hydrolyzing) activity"/>
    <property type="evidence" value="ECO:0007669"/>
    <property type="project" value="RHEA"/>
</dbReference>
<dbReference type="EMBL" id="LRQE01000034">
    <property type="protein sequence ID" value="KXA29567.1"/>
    <property type="molecule type" value="Genomic_DNA"/>
</dbReference>
<dbReference type="NCBIfam" id="TIGR00135">
    <property type="entry name" value="gatC"/>
    <property type="match status" value="1"/>
</dbReference>
<name>A0A133PLZ3_9FIRM</name>
<evidence type="ECO:0000256" key="3">
    <source>
        <dbReference type="ARBA" id="ARBA00024799"/>
    </source>
</evidence>
<dbReference type="PATRIC" id="fig|54005.3.peg.1175"/>
<sequence length="93" mass="10659">MNKEDIRHIANIAQIDFTDEELDKFAPSFDENIELVNKIKEIDTDGVEMVFQVNGTENNIREDKTGESLSQEEALANAATKKYGYFKLIKFVE</sequence>
<dbReference type="PANTHER" id="PTHR15004:SF0">
    <property type="entry name" value="GLUTAMYL-TRNA(GLN) AMIDOTRANSFERASE SUBUNIT C, MITOCHONDRIAL"/>
    <property type="match status" value="1"/>
</dbReference>
<evidence type="ECO:0000256" key="2">
    <source>
        <dbReference type="ARBA" id="ARBA00011123"/>
    </source>
</evidence>
<comment type="function">
    <text evidence="3 6">Allows the formation of correctly charged Asn-tRNA(Asn) or Gln-tRNA(Gln) through the transamidation of misacylated Asp-tRNA(Asn) or Glu-tRNA(Gln) in organisms which lack either or both of asparaginyl-tRNA or glutaminyl-tRNA synthetases. The reaction takes place in the presence of glutamine and ATP through an activated phospho-Asp-tRNA(Asn) or phospho-Glu-tRNA(Gln).</text>
</comment>
<evidence type="ECO:0000256" key="4">
    <source>
        <dbReference type="ARBA" id="ARBA00047380"/>
    </source>
</evidence>
<dbReference type="PANTHER" id="PTHR15004">
    <property type="entry name" value="GLUTAMYL-TRNA(GLN) AMIDOTRANSFERASE SUBUNIT C, MITOCHONDRIAL"/>
    <property type="match status" value="1"/>
</dbReference>
<comment type="subunit">
    <text evidence="2 6">Heterotrimer of A, B and C subunits.</text>
</comment>
<keyword evidence="6" id="KW-0436">Ligase</keyword>
<dbReference type="GO" id="GO:0005524">
    <property type="term" value="F:ATP binding"/>
    <property type="evidence" value="ECO:0007669"/>
    <property type="project" value="UniProtKB-KW"/>
</dbReference>
<dbReference type="GO" id="GO:0016740">
    <property type="term" value="F:transferase activity"/>
    <property type="evidence" value="ECO:0007669"/>
    <property type="project" value="UniProtKB-KW"/>
</dbReference>
<evidence type="ECO:0000313" key="7">
    <source>
        <dbReference type="EMBL" id="KXA29567.1"/>
    </source>
</evidence>
<comment type="caution">
    <text evidence="7">The sequence shown here is derived from an EMBL/GenBank/DDBJ whole genome shotgun (WGS) entry which is preliminary data.</text>
</comment>
<dbReference type="SUPFAM" id="SSF141000">
    <property type="entry name" value="Glu-tRNAGln amidotransferase C subunit"/>
    <property type="match status" value="1"/>
</dbReference>
<organism evidence="7">
    <name type="scientific">Peptoniphilus harei</name>
    <dbReference type="NCBI Taxonomy" id="54005"/>
    <lineage>
        <taxon>Bacteria</taxon>
        <taxon>Bacillati</taxon>
        <taxon>Bacillota</taxon>
        <taxon>Tissierellia</taxon>
        <taxon>Tissierellales</taxon>
        <taxon>Peptoniphilaceae</taxon>
        <taxon>Peptoniphilus</taxon>
    </lineage>
</organism>
<dbReference type="Proteomes" id="UP000070174">
    <property type="component" value="Unassembled WGS sequence"/>
</dbReference>
<dbReference type="Gene3D" id="1.10.20.60">
    <property type="entry name" value="Glu-tRNAGln amidotransferase C subunit, N-terminal domain"/>
    <property type="match status" value="1"/>
</dbReference>
<evidence type="ECO:0000256" key="1">
    <source>
        <dbReference type="ARBA" id="ARBA00010757"/>
    </source>
</evidence>
<comment type="catalytic activity">
    <reaction evidence="4 6">
        <text>L-aspartyl-tRNA(Asn) + L-glutamine + ATP + H2O = L-asparaginyl-tRNA(Asn) + L-glutamate + ADP + phosphate + 2 H(+)</text>
        <dbReference type="Rhea" id="RHEA:14513"/>
        <dbReference type="Rhea" id="RHEA-COMP:9674"/>
        <dbReference type="Rhea" id="RHEA-COMP:9677"/>
        <dbReference type="ChEBI" id="CHEBI:15377"/>
        <dbReference type="ChEBI" id="CHEBI:15378"/>
        <dbReference type="ChEBI" id="CHEBI:29985"/>
        <dbReference type="ChEBI" id="CHEBI:30616"/>
        <dbReference type="ChEBI" id="CHEBI:43474"/>
        <dbReference type="ChEBI" id="CHEBI:58359"/>
        <dbReference type="ChEBI" id="CHEBI:78515"/>
        <dbReference type="ChEBI" id="CHEBI:78516"/>
        <dbReference type="ChEBI" id="CHEBI:456216"/>
    </reaction>
</comment>
<reference evidence="7 8" key="1">
    <citation type="submission" date="2016-01" db="EMBL/GenBank/DDBJ databases">
        <authorList>
            <person name="Oliw E.H."/>
        </authorList>
    </citation>
    <scope>NUCLEOTIDE SEQUENCE [LARGE SCALE GENOMIC DNA]</scope>
    <source>
        <strain evidence="7 8">CMW7756A</strain>
    </source>
</reference>
<keyword evidence="6" id="KW-0067">ATP-binding</keyword>
<accession>A0A133PLZ3</accession>
<gene>
    <name evidence="6" type="primary">gatC</name>
    <name evidence="7" type="ORF">HMPREF3229_01191</name>
</gene>
<dbReference type="GO" id="GO:0006412">
    <property type="term" value="P:translation"/>
    <property type="evidence" value="ECO:0007669"/>
    <property type="project" value="UniProtKB-UniRule"/>
</dbReference>
<dbReference type="GO" id="GO:0006450">
    <property type="term" value="P:regulation of translational fidelity"/>
    <property type="evidence" value="ECO:0007669"/>
    <property type="project" value="InterPro"/>
</dbReference>
<keyword evidence="6" id="KW-0648">Protein biosynthesis</keyword>